<name>A0A4Q7NV75_9ACTN</name>
<comment type="caution">
    <text evidence="3">The sequence shown here is derived from an EMBL/GenBank/DDBJ whole genome shotgun (WGS) entry which is preliminary data.</text>
</comment>
<evidence type="ECO:0000313" key="3">
    <source>
        <dbReference type="EMBL" id="RZS90850.1"/>
    </source>
</evidence>
<evidence type="ECO:0000313" key="4">
    <source>
        <dbReference type="Proteomes" id="UP000293638"/>
    </source>
</evidence>
<keyword evidence="4" id="KW-1185">Reference proteome</keyword>
<sequence>MRAMDLGLRGKRALVTGGSKGIGLAVARGLAAEGADVALLARDADALETAAESVRAAGVRVVAVPADTRDDASVRAAVERVVAELGGIDILVNAAANPASGGRAPGIVDIEDDLVRTELETKLLGYLRTARAVAPYLVAQGWGRIVNISGLNARTAGNIAGSVRNVAVAALTKNLADELGPHGVNVTVVHPGMTETERTPGLMARLAEERGSTPEEVRAGFDRATAIGRMPTGDEVADVVVFLCSPRSVAVSGDAVAAGGGIRGPIHY</sequence>
<dbReference type="PANTHER" id="PTHR42879:SF6">
    <property type="entry name" value="NADPH-DEPENDENT REDUCTASE BACG"/>
    <property type="match status" value="1"/>
</dbReference>
<dbReference type="PANTHER" id="PTHR42879">
    <property type="entry name" value="3-OXOACYL-(ACYL-CARRIER-PROTEIN) REDUCTASE"/>
    <property type="match status" value="1"/>
</dbReference>
<dbReference type="GO" id="GO:0016491">
    <property type="term" value="F:oxidoreductase activity"/>
    <property type="evidence" value="ECO:0007669"/>
    <property type="project" value="UniProtKB-KW"/>
</dbReference>
<dbReference type="AlphaFoldDB" id="A0A4Q7NV75"/>
<evidence type="ECO:0000256" key="1">
    <source>
        <dbReference type="ARBA" id="ARBA00006484"/>
    </source>
</evidence>
<gene>
    <name evidence="3" type="ORF">EV189_0079</name>
</gene>
<dbReference type="InterPro" id="IPR050259">
    <property type="entry name" value="SDR"/>
</dbReference>
<accession>A0A4Q7NV75</accession>
<organism evidence="3 4">
    <name type="scientific">Motilibacter rhizosphaerae</name>
    <dbReference type="NCBI Taxonomy" id="598652"/>
    <lineage>
        <taxon>Bacteria</taxon>
        <taxon>Bacillati</taxon>
        <taxon>Actinomycetota</taxon>
        <taxon>Actinomycetes</taxon>
        <taxon>Motilibacterales</taxon>
        <taxon>Motilibacteraceae</taxon>
        <taxon>Motilibacter</taxon>
    </lineage>
</organism>
<keyword evidence="2" id="KW-0560">Oxidoreductase</keyword>
<dbReference type="InterPro" id="IPR036291">
    <property type="entry name" value="NAD(P)-bd_dom_sf"/>
</dbReference>
<dbReference type="SUPFAM" id="SSF51735">
    <property type="entry name" value="NAD(P)-binding Rossmann-fold domains"/>
    <property type="match status" value="1"/>
</dbReference>
<proteinExistence type="inferred from homology"/>
<comment type="similarity">
    <text evidence="1">Belongs to the short-chain dehydrogenases/reductases (SDR) family.</text>
</comment>
<dbReference type="PRINTS" id="PR00081">
    <property type="entry name" value="GDHRDH"/>
</dbReference>
<protein>
    <submittedName>
        <fullName evidence="3">NADP-dependent 3-hydroxy acid dehydrogenase YdfG</fullName>
    </submittedName>
</protein>
<dbReference type="Proteomes" id="UP000293638">
    <property type="component" value="Unassembled WGS sequence"/>
</dbReference>
<dbReference type="InterPro" id="IPR002347">
    <property type="entry name" value="SDR_fam"/>
</dbReference>
<evidence type="ECO:0000256" key="2">
    <source>
        <dbReference type="ARBA" id="ARBA00023002"/>
    </source>
</evidence>
<dbReference type="Gene3D" id="3.40.50.720">
    <property type="entry name" value="NAD(P)-binding Rossmann-like Domain"/>
    <property type="match status" value="1"/>
</dbReference>
<reference evidence="3 4" key="1">
    <citation type="submission" date="2019-02" db="EMBL/GenBank/DDBJ databases">
        <title>Genomic Encyclopedia of Type Strains, Phase IV (KMG-IV): sequencing the most valuable type-strain genomes for metagenomic binning, comparative biology and taxonomic classification.</title>
        <authorList>
            <person name="Goeker M."/>
        </authorList>
    </citation>
    <scope>NUCLEOTIDE SEQUENCE [LARGE SCALE GENOMIC DNA]</scope>
    <source>
        <strain evidence="3 4">DSM 45622</strain>
    </source>
</reference>
<dbReference type="EMBL" id="SGXD01000001">
    <property type="protein sequence ID" value="RZS90850.1"/>
    <property type="molecule type" value="Genomic_DNA"/>
</dbReference>
<dbReference type="FunFam" id="3.40.50.720:FF:000084">
    <property type="entry name" value="Short-chain dehydrogenase reductase"/>
    <property type="match status" value="1"/>
</dbReference>
<dbReference type="Pfam" id="PF00106">
    <property type="entry name" value="adh_short"/>
    <property type="match status" value="1"/>
</dbReference>